<accession>A0A9P9EC92</accession>
<name>A0A9P9EC92_9HYPO</name>
<dbReference type="Proteomes" id="UP000717696">
    <property type="component" value="Unassembled WGS sequence"/>
</dbReference>
<dbReference type="EMBL" id="JAGMUU010000016">
    <property type="protein sequence ID" value="KAH7136674.1"/>
    <property type="molecule type" value="Genomic_DNA"/>
</dbReference>
<protein>
    <submittedName>
        <fullName evidence="2">Uncharacterized protein</fullName>
    </submittedName>
</protein>
<evidence type="ECO:0000256" key="1">
    <source>
        <dbReference type="SAM" id="MobiDB-lite"/>
    </source>
</evidence>
<feature type="region of interest" description="Disordered" evidence="1">
    <location>
        <begin position="1"/>
        <end position="22"/>
    </location>
</feature>
<dbReference type="AlphaFoldDB" id="A0A9P9EC92"/>
<organism evidence="2 3">
    <name type="scientific">Dactylonectria estremocensis</name>
    <dbReference type="NCBI Taxonomy" id="1079267"/>
    <lineage>
        <taxon>Eukaryota</taxon>
        <taxon>Fungi</taxon>
        <taxon>Dikarya</taxon>
        <taxon>Ascomycota</taxon>
        <taxon>Pezizomycotina</taxon>
        <taxon>Sordariomycetes</taxon>
        <taxon>Hypocreomycetidae</taxon>
        <taxon>Hypocreales</taxon>
        <taxon>Nectriaceae</taxon>
        <taxon>Dactylonectria</taxon>
    </lineage>
</organism>
<evidence type="ECO:0000313" key="3">
    <source>
        <dbReference type="Proteomes" id="UP000717696"/>
    </source>
</evidence>
<evidence type="ECO:0000313" key="2">
    <source>
        <dbReference type="EMBL" id="KAH7136674.1"/>
    </source>
</evidence>
<gene>
    <name evidence="2" type="ORF">B0J13DRAFT_528186</name>
</gene>
<reference evidence="2" key="1">
    <citation type="journal article" date="2021" name="Nat. Commun.">
        <title>Genetic determinants of endophytism in the Arabidopsis root mycobiome.</title>
        <authorList>
            <person name="Mesny F."/>
            <person name="Miyauchi S."/>
            <person name="Thiergart T."/>
            <person name="Pickel B."/>
            <person name="Atanasova L."/>
            <person name="Karlsson M."/>
            <person name="Huettel B."/>
            <person name="Barry K.W."/>
            <person name="Haridas S."/>
            <person name="Chen C."/>
            <person name="Bauer D."/>
            <person name="Andreopoulos W."/>
            <person name="Pangilinan J."/>
            <person name="LaButti K."/>
            <person name="Riley R."/>
            <person name="Lipzen A."/>
            <person name="Clum A."/>
            <person name="Drula E."/>
            <person name="Henrissat B."/>
            <person name="Kohler A."/>
            <person name="Grigoriev I.V."/>
            <person name="Martin F.M."/>
            <person name="Hacquard S."/>
        </authorList>
    </citation>
    <scope>NUCLEOTIDE SEQUENCE</scope>
    <source>
        <strain evidence="2">MPI-CAGE-AT-0021</strain>
    </source>
</reference>
<keyword evidence="3" id="KW-1185">Reference proteome</keyword>
<proteinExistence type="predicted"/>
<comment type="caution">
    <text evidence="2">The sequence shown here is derived from an EMBL/GenBank/DDBJ whole genome shotgun (WGS) entry which is preliminary data.</text>
</comment>
<sequence>MGDARSGPHPRHQPVQAAQHTTNTSYTTMHISPTPFDVQGRDGAQCRRKESTVPTILHFRPGFLYPGSLVSRCGPVGVVVAPESLEWSWAGSSLSNTLYHSIPTHPSHDSIPRPRVSLSVWWHLVVSPPVPGMRYQHGRHGHLLSTTLLEGLVRGLGCRASNLRSSLVKRPARAHPPCVLIGNGRKASNIYGRTSITDLLSTCTNTSTQQNNRYAVADSPNPPSLKENGAKYPVLGPIVRFPRRSGYFRPAITALSSERCSYKAFDKRTTEYSGLSPDPVRALATLCAGESSLEMRPIGKPLLIPLTTSNGQYRGIISLPSRRRSAAPLSGAPPSMDGPTVRGYSCCELRESRGCGAGAGIEGLRG</sequence>